<dbReference type="Proteomes" id="UP000235728">
    <property type="component" value="Unassembled WGS sequence"/>
</dbReference>
<gene>
    <name evidence="3" type="ORF">BM221_010327</name>
</gene>
<protein>
    <recommendedName>
        <fullName evidence="2">DUF1996 domain-containing protein</fullName>
    </recommendedName>
</protein>
<keyword evidence="1" id="KW-0732">Signal</keyword>
<dbReference type="AlphaFoldDB" id="A0A2N6N9C4"/>
<organism evidence="3 4">
    <name type="scientific">Beauveria bassiana</name>
    <name type="common">White muscardine disease fungus</name>
    <name type="synonym">Tritirachium shiotae</name>
    <dbReference type="NCBI Taxonomy" id="176275"/>
    <lineage>
        <taxon>Eukaryota</taxon>
        <taxon>Fungi</taxon>
        <taxon>Dikarya</taxon>
        <taxon>Ascomycota</taxon>
        <taxon>Pezizomycotina</taxon>
        <taxon>Sordariomycetes</taxon>
        <taxon>Hypocreomycetidae</taxon>
        <taxon>Hypocreales</taxon>
        <taxon>Cordycipitaceae</taxon>
        <taxon>Beauveria</taxon>
    </lineage>
</organism>
<accession>A0A2N6N9C4</accession>
<feature type="chain" id="PRO_5014626748" description="DUF1996 domain-containing protein" evidence="1">
    <location>
        <begin position="19"/>
        <end position="336"/>
    </location>
</feature>
<dbReference type="InterPro" id="IPR018535">
    <property type="entry name" value="DUF1996"/>
</dbReference>
<comment type="caution">
    <text evidence="3">The sequence shown here is derived from an EMBL/GenBank/DDBJ whole genome shotgun (WGS) entry which is preliminary data.</text>
</comment>
<dbReference type="PANTHER" id="PTHR43662">
    <property type="match status" value="1"/>
</dbReference>
<proteinExistence type="predicted"/>
<feature type="signal peptide" evidence="1">
    <location>
        <begin position="1"/>
        <end position="18"/>
    </location>
</feature>
<evidence type="ECO:0000313" key="3">
    <source>
        <dbReference type="EMBL" id="PMB63856.1"/>
    </source>
</evidence>
<evidence type="ECO:0000259" key="2">
    <source>
        <dbReference type="Pfam" id="PF09362"/>
    </source>
</evidence>
<feature type="domain" description="DUF1996" evidence="2">
    <location>
        <begin position="36"/>
        <end position="267"/>
    </location>
</feature>
<dbReference type="EMBL" id="MRVG01000016">
    <property type="protein sequence ID" value="PMB63856.1"/>
    <property type="molecule type" value="Genomic_DNA"/>
</dbReference>
<evidence type="ECO:0000256" key="1">
    <source>
        <dbReference type="SAM" id="SignalP"/>
    </source>
</evidence>
<dbReference type="Pfam" id="PF09362">
    <property type="entry name" value="DUF1996"/>
    <property type="match status" value="1"/>
</dbReference>
<sequence length="336" mass="37214">MLSKYLAALSPIATLVAAQGGLFIVHCKPLTVQRTDPIINPGQLSTHVHAIVGGTGFHMSMSNEDARNSKNTTCDKALDKSNYWQPQLYHQHHDGSFELIKLLGIAAYYIDRTCDYKPGRRDCRDAPGAIAPPKGLRILSGDTLRRTYDKSDKTNRAISHVCLDPGQDYIELPQKLCNEMRTQVYFPSCWDGKNLDSPDHKSHMSFPSIGDYNGGVCPESHPVATVSVFNEFFWNTRQVQGGAFRRWVYANGDTTGYGLHGDYLQGWEDQDKLERAMKTCTGNKGTDDPGCSLYVGPNGAGKSSFQKPEKAPPTEEVGLNGRLRILPGNNPVYQMN</sequence>
<evidence type="ECO:0000313" key="4">
    <source>
        <dbReference type="Proteomes" id="UP000235728"/>
    </source>
</evidence>
<reference evidence="3 4" key="1">
    <citation type="journal article" date="2016" name="Appl. Microbiol. Biotechnol.">
        <title>Characterization of T-DNA insertion mutants with decreased virulence in the entomopathogenic fungus Beauveria bassiana JEF-007.</title>
        <authorList>
            <person name="Kim S."/>
            <person name="Lee S.J."/>
            <person name="Nai Y.S."/>
            <person name="Yu J.S."/>
            <person name="Lee M.R."/>
            <person name="Yang Y.T."/>
            <person name="Kim J.S."/>
        </authorList>
    </citation>
    <scope>NUCLEOTIDE SEQUENCE [LARGE SCALE GENOMIC DNA]</scope>
    <source>
        <strain evidence="3 4">JEF-007</strain>
    </source>
</reference>
<dbReference type="OMA" id="LLYEMTW"/>
<dbReference type="PANTHER" id="PTHR43662:SF3">
    <property type="entry name" value="DOMAIN PROTEIN, PUTATIVE (AFU_ORTHOLOGUE AFUA_6G11970)-RELATED"/>
    <property type="match status" value="1"/>
</dbReference>
<name>A0A2N6N9C4_BEABA</name>